<name>A0A8D8UNS7_9HEMI</name>
<evidence type="ECO:0000256" key="1">
    <source>
        <dbReference type="SAM" id="MobiDB-lite"/>
    </source>
</evidence>
<dbReference type="EMBL" id="HBUF01346046">
    <property type="protein sequence ID" value="CAG6709388.1"/>
    <property type="molecule type" value="Transcribed_RNA"/>
</dbReference>
<reference evidence="2" key="1">
    <citation type="submission" date="2021-05" db="EMBL/GenBank/DDBJ databases">
        <authorList>
            <person name="Alioto T."/>
            <person name="Alioto T."/>
            <person name="Gomez Garrido J."/>
        </authorList>
    </citation>
    <scope>NUCLEOTIDE SEQUENCE</scope>
</reference>
<organism evidence="2">
    <name type="scientific">Cacopsylla melanoneura</name>
    <dbReference type="NCBI Taxonomy" id="428564"/>
    <lineage>
        <taxon>Eukaryota</taxon>
        <taxon>Metazoa</taxon>
        <taxon>Ecdysozoa</taxon>
        <taxon>Arthropoda</taxon>
        <taxon>Hexapoda</taxon>
        <taxon>Insecta</taxon>
        <taxon>Pterygota</taxon>
        <taxon>Neoptera</taxon>
        <taxon>Paraneoptera</taxon>
        <taxon>Hemiptera</taxon>
        <taxon>Sternorrhyncha</taxon>
        <taxon>Psylloidea</taxon>
        <taxon>Psyllidae</taxon>
        <taxon>Psyllinae</taxon>
        <taxon>Cacopsylla</taxon>
    </lineage>
</organism>
<dbReference type="AlphaFoldDB" id="A0A8D8UNS7"/>
<protein>
    <submittedName>
        <fullName evidence="2">Uncharacterized protein</fullName>
    </submittedName>
</protein>
<feature type="region of interest" description="Disordered" evidence="1">
    <location>
        <begin position="114"/>
        <end position="136"/>
    </location>
</feature>
<sequence>MQEHRAVLNYPGLTEEVVSPSSAIAVPARHAAPTFPQLISTPLGPPLPLSPPSDSFLSAFVPTPSSNSSHFYTPNNNNPYSMYAPGGAPNKPVGRAQTAAADQENAKNFFYQPISNSSSESTMTADAVQSIGSPPRTGILLNPDLSNITANLPSVMSPQDS</sequence>
<proteinExistence type="predicted"/>
<evidence type="ECO:0000313" key="2">
    <source>
        <dbReference type="EMBL" id="CAG6709388.1"/>
    </source>
</evidence>
<accession>A0A8D8UNS7</accession>
<feature type="compositionally biased region" description="Polar residues" evidence="1">
    <location>
        <begin position="114"/>
        <end position="124"/>
    </location>
</feature>